<dbReference type="KEGG" id="llu:AKJ09_11118"/>
<comment type="cofactor">
    <cofactor evidence="1">
        <name>[4Fe-4S] cluster</name>
        <dbReference type="ChEBI" id="CHEBI:49883"/>
    </cofactor>
</comment>
<dbReference type="GO" id="GO:0003824">
    <property type="term" value="F:catalytic activity"/>
    <property type="evidence" value="ECO:0007669"/>
    <property type="project" value="InterPro"/>
</dbReference>
<gene>
    <name evidence="8" type="ORF">AKJ09_11118</name>
</gene>
<dbReference type="SUPFAM" id="SSF102114">
    <property type="entry name" value="Radical SAM enzymes"/>
    <property type="match status" value="1"/>
</dbReference>
<keyword evidence="9" id="KW-1185">Reference proteome</keyword>
<dbReference type="CDD" id="cd01335">
    <property type="entry name" value="Radical_SAM"/>
    <property type="match status" value="1"/>
</dbReference>
<keyword evidence="3" id="KW-0479">Metal-binding</keyword>
<feature type="domain" description="Arsenosugar biosynthesis radical SAM protein ArsS-like C-terminal" evidence="7">
    <location>
        <begin position="198"/>
        <end position="335"/>
    </location>
</feature>
<dbReference type="EMBL" id="CP012333">
    <property type="protein sequence ID" value="AKV04455.1"/>
    <property type="molecule type" value="Genomic_DNA"/>
</dbReference>
<dbReference type="PANTHER" id="PTHR43728">
    <property type="entry name" value="SLR0304 PROTEIN"/>
    <property type="match status" value="1"/>
</dbReference>
<dbReference type="OrthoDB" id="9810775at2"/>
<organism evidence="8 9">
    <name type="scientific">Labilithrix luteola</name>
    <dbReference type="NCBI Taxonomy" id="1391654"/>
    <lineage>
        <taxon>Bacteria</taxon>
        <taxon>Pseudomonadati</taxon>
        <taxon>Myxococcota</taxon>
        <taxon>Polyangia</taxon>
        <taxon>Polyangiales</taxon>
        <taxon>Labilitrichaceae</taxon>
        <taxon>Labilithrix</taxon>
    </lineage>
</organism>
<accession>A0A0K1QG89</accession>
<dbReference type="InterPro" id="IPR058240">
    <property type="entry name" value="rSAM_sf"/>
</dbReference>
<name>A0A0K1QG89_9BACT</name>
<evidence type="ECO:0000259" key="6">
    <source>
        <dbReference type="Pfam" id="PF04055"/>
    </source>
</evidence>
<dbReference type="PANTHER" id="PTHR43728:SF1">
    <property type="entry name" value="FE-S OXIDOREDUCTASE"/>
    <property type="match status" value="1"/>
</dbReference>
<evidence type="ECO:0000256" key="5">
    <source>
        <dbReference type="ARBA" id="ARBA00023014"/>
    </source>
</evidence>
<dbReference type="InterPro" id="IPR026351">
    <property type="entry name" value="rSAM_ArsS-like"/>
</dbReference>
<dbReference type="STRING" id="1391654.AKJ09_11118"/>
<dbReference type="Pfam" id="PF12345">
    <property type="entry name" value="DUF3641"/>
    <property type="match status" value="1"/>
</dbReference>
<evidence type="ECO:0000313" key="9">
    <source>
        <dbReference type="Proteomes" id="UP000064967"/>
    </source>
</evidence>
<keyword evidence="4" id="KW-0408">Iron</keyword>
<reference evidence="8 9" key="1">
    <citation type="submission" date="2015-08" db="EMBL/GenBank/DDBJ databases">
        <authorList>
            <person name="Babu N.S."/>
            <person name="Beckwith C.J."/>
            <person name="Beseler K.G."/>
            <person name="Brison A."/>
            <person name="Carone J.V."/>
            <person name="Caskin T.P."/>
            <person name="Diamond M."/>
            <person name="Durham M.E."/>
            <person name="Foxe J.M."/>
            <person name="Go M."/>
            <person name="Henderson B.A."/>
            <person name="Jones I.B."/>
            <person name="McGettigan J.A."/>
            <person name="Micheletti S.J."/>
            <person name="Nasrallah M.E."/>
            <person name="Ortiz D."/>
            <person name="Piller C.R."/>
            <person name="Privatt S.R."/>
            <person name="Schneider S.L."/>
            <person name="Sharp S."/>
            <person name="Smith T.C."/>
            <person name="Stanton J.D."/>
            <person name="Ullery H.E."/>
            <person name="Wilson R.J."/>
            <person name="Serrano M.G."/>
            <person name="Buck G."/>
            <person name="Lee V."/>
            <person name="Wang Y."/>
            <person name="Carvalho R."/>
            <person name="Voegtly L."/>
            <person name="Shi R."/>
            <person name="Duckworth R."/>
            <person name="Johnson A."/>
            <person name="Loviza R."/>
            <person name="Walstead R."/>
            <person name="Shah Z."/>
            <person name="Kiflezghi M."/>
            <person name="Wade K."/>
            <person name="Ball S.L."/>
            <person name="Bradley K.W."/>
            <person name="Asai D.J."/>
            <person name="Bowman C.A."/>
            <person name="Russell D.A."/>
            <person name="Pope W.H."/>
            <person name="Jacobs-Sera D."/>
            <person name="Hendrix R.W."/>
            <person name="Hatfull G.F."/>
        </authorList>
    </citation>
    <scope>NUCLEOTIDE SEQUENCE [LARGE SCALE GENOMIC DNA]</scope>
    <source>
        <strain evidence="8 9">DSM 27648</strain>
    </source>
</reference>
<dbReference type="RefSeq" id="WP_146655066.1">
    <property type="nucleotide sequence ID" value="NZ_CP012333.1"/>
</dbReference>
<evidence type="ECO:0000256" key="1">
    <source>
        <dbReference type="ARBA" id="ARBA00001966"/>
    </source>
</evidence>
<dbReference type="Gene3D" id="3.20.20.70">
    <property type="entry name" value="Aldolase class I"/>
    <property type="match status" value="1"/>
</dbReference>
<dbReference type="Proteomes" id="UP000064967">
    <property type="component" value="Chromosome"/>
</dbReference>
<evidence type="ECO:0000256" key="2">
    <source>
        <dbReference type="ARBA" id="ARBA00022691"/>
    </source>
</evidence>
<dbReference type="SFLD" id="SFLDS00029">
    <property type="entry name" value="Radical_SAM"/>
    <property type="match status" value="1"/>
</dbReference>
<dbReference type="NCBIfam" id="TIGR04167">
    <property type="entry name" value="rSAM_SeCys"/>
    <property type="match status" value="1"/>
</dbReference>
<feature type="domain" description="Radical SAM core" evidence="6">
    <location>
        <begin position="41"/>
        <end position="178"/>
    </location>
</feature>
<keyword evidence="2" id="KW-0949">S-adenosyl-L-methionine</keyword>
<dbReference type="Pfam" id="PF04055">
    <property type="entry name" value="Radical_SAM"/>
    <property type="match status" value="1"/>
</dbReference>
<evidence type="ECO:0000259" key="7">
    <source>
        <dbReference type="Pfam" id="PF12345"/>
    </source>
</evidence>
<protein>
    <submittedName>
        <fullName evidence="8">Radical SAM domain protein</fullName>
    </submittedName>
</protein>
<proteinExistence type="predicted"/>
<keyword evidence="5" id="KW-0411">Iron-sulfur</keyword>
<dbReference type="GO" id="GO:0046872">
    <property type="term" value="F:metal ion binding"/>
    <property type="evidence" value="ECO:0007669"/>
    <property type="project" value="UniProtKB-KW"/>
</dbReference>
<dbReference type="InterPro" id="IPR013785">
    <property type="entry name" value="Aldolase_TIM"/>
</dbReference>
<sequence length="337" mass="37045">MANKSIGIWSSGSCGAQDFEGALAAYGIHALEATRVTTLQINVGKLCNMACHHCHVDAGPKRTEIMSNAVAERAMELLARSPDVSLVDITGGAPELCPSFRWLVTEARRLGRKVIDRCNLTVLFEDGMEGLPQFLAENEVAIVASLPCYGKPNVEKQRGKGAFDKSIEALRILNSLGYGQPGSRLALDLVYNPVGPFLPPPQQELEAKYHEELAREFGISFHRLLTITNMPISRFAQALLRDGRYDEYMSLLVRHFNVQNVEGLMCRSLVSVGYDGTLYDCDFNQMLELPARLPSQRMITIWDIDDFGDLERRRIVTGAHCFGCTAGAGSSCSGALT</sequence>
<evidence type="ECO:0000256" key="4">
    <source>
        <dbReference type="ARBA" id="ARBA00023004"/>
    </source>
</evidence>
<dbReference type="InterPro" id="IPR024521">
    <property type="entry name" value="ArsS-like_C"/>
</dbReference>
<dbReference type="GO" id="GO:0051536">
    <property type="term" value="F:iron-sulfur cluster binding"/>
    <property type="evidence" value="ECO:0007669"/>
    <property type="project" value="UniProtKB-KW"/>
</dbReference>
<dbReference type="PATRIC" id="fig|1391654.3.peg.11280"/>
<dbReference type="AlphaFoldDB" id="A0A0K1QG89"/>
<dbReference type="InterPro" id="IPR007197">
    <property type="entry name" value="rSAM"/>
</dbReference>
<evidence type="ECO:0000313" key="8">
    <source>
        <dbReference type="EMBL" id="AKV04455.1"/>
    </source>
</evidence>
<evidence type="ECO:0000256" key="3">
    <source>
        <dbReference type="ARBA" id="ARBA00022723"/>
    </source>
</evidence>